<proteinExistence type="predicted"/>
<comment type="caution">
    <text evidence="1">The sequence shown here is derived from an EMBL/GenBank/DDBJ whole genome shotgun (WGS) entry which is preliminary data.</text>
</comment>
<name>X1HNW9_9ZZZZ</name>
<evidence type="ECO:0000313" key="1">
    <source>
        <dbReference type="EMBL" id="GAH71856.1"/>
    </source>
</evidence>
<gene>
    <name evidence="1" type="ORF">S03H2_51256</name>
</gene>
<sequence>MENDELYKELTGIKARLASIENDISWFKKIFNYIFILMC</sequence>
<dbReference type="AlphaFoldDB" id="X1HNW9"/>
<protein>
    <submittedName>
        <fullName evidence="1">Uncharacterized protein</fullName>
    </submittedName>
</protein>
<reference evidence="1" key="1">
    <citation type="journal article" date="2014" name="Front. Microbiol.">
        <title>High frequency of phylogenetically diverse reductive dehalogenase-homologous genes in deep subseafloor sedimentary metagenomes.</title>
        <authorList>
            <person name="Kawai M."/>
            <person name="Futagami T."/>
            <person name="Toyoda A."/>
            <person name="Takaki Y."/>
            <person name="Nishi S."/>
            <person name="Hori S."/>
            <person name="Arai W."/>
            <person name="Tsubouchi T."/>
            <person name="Morono Y."/>
            <person name="Uchiyama I."/>
            <person name="Ito T."/>
            <person name="Fujiyama A."/>
            <person name="Inagaki F."/>
            <person name="Takami H."/>
        </authorList>
    </citation>
    <scope>NUCLEOTIDE SEQUENCE</scope>
    <source>
        <strain evidence="1">Expedition CK06-06</strain>
    </source>
</reference>
<organism evidence="1">
    <name type="scientific">marine sediment metagenome</name>
    <dbReference type="NCBI Taxonomy" id="412755"/>
    <lineage>
        <taxon>unclassified sequences</taxon>
        <taxon>metagenomes</taxon>
        <taxon>ecological metagenomes</taxon>
    </lineage>
</organism>
<dbReference type="EMBL" id="BARU01032506">
    <property type="protein sequence ID" value="GAH71856.1"/>
    <property type="molecule type" value="Genomic_DNA"/>
</dbReference>
<accession>X1HNW9</accession>
<feature type="non-terminal residue" evidence="1">
    <location>
        <position position="39"/>
    </location>
</feature>